<proteinExistence type="predicted"/>
<feature type="chain" id="PRO_5002899095" evidence="1">
    <location>
        <begin position="26"/>
        <end position="447"/>
    </location>
</feature>
<feature type="signal peptide" evidence="1">
    <location>
        <begin position="1"/>
        <end position="25"/>
    </location>
</feature>
<sequence length="447" mass="48437">MEDIMRALGWAGLGLLAFSAAPAAAADVKGMETVECPKAVADIAACYSTKLETGAYLLAAMPKTWNGNLIVFAHGGPSTEPPQGKDNSGNLQRYNIGVKLGYAWIATTYRKEGYGVAMAASDVEDARVFFLDHFPKPKRTLMHGASYGGLVGTKLLETYVKKNADGSMTYDGAFFNSGAVGGSVANYEFRADLRAVYQYYCHNLPRADEAQYPLWEGLPADSKMSLKEITGRIDECTGVQQAADKRTPEQQKNLANILNVMRIPQNMLVRHMQAATFVFRDVAERMGKGKSAFSNRGVTYKGSSDDAALNAGVPRFDSDPAAVAALKADGVASGNITIPVVSIHSLNDPQAAVEAQYEYREKVKAMGHGDLLVQNYTDENIHVGQSQPEMAASINALQAWIDKGQKPTPESIAAACESLKTADDSRCRWHSDYQPKPLNTRFARTAN</sequence>
<evidence type="ECO:0000313" key="2">
    <source>
        <dbReference type="EMBL" id="ACN58794.1"/>
    </source>
</evidence>
<gene>
    <name evidence="2" type="ORF">AKSOIL_0149</name>
</gene>
<dbReference type="SUPFAM" id="SSF53474">
    <property type="entry name" value="alpha/beta-Hydrolases"/>
    <property type="match status" value="1"/>
</dbReference>
<reference evidence="2" key="1">
    <citation type="journal article" date="2009" name="ISME J.">
        <title>Functional metagenomics reveals diverse beta-lactamases in a remote Alaskan soil.</title>
        <authorList>
            <person name="Allen H.K."/>
            <person name="Moe L.A."/>
            <person name="Rodbumrer J."/>
            <person name="Gaarder A."/>
            <person name="Handelsman J."/>
        </authorList>
    </citation>
    <scope>NUCLEOTIDE SEQUENCE</scope>
</reference>
<evidence type="ECO:0000256" key="1">
    <source>
        <dbReference type="SAM" id="SignalP"/>
    </source>
</evidence>
<dbReference type="Gene3D" id="3.40.50.1820">
    <property type="entry name" value="alpha/beta hydrolase"/>
    <property type="match status" value="1"/>
</dbReference>
<dbReference type="AlphaFoldDB" id="C0INA8"/>
<dbReference type="EMBL" id="EU408350">
    <property type="protein sequence ID" value="ACN58794.1"/>
    <property type="molecule type" value="Genomic_DNA"/>
</dbReference>
<keyword evidence="1" id="KW-0732">Signal</keyword>
<protein>
    <submittedName>
        <fullName evidence="2">Putative membrane protein</fullName>
    </submittedName>
</protein>
<organism evidence="2">
    <name type="scientific">uncultured bacterium BLR9</name>
    <dbReference type="NCBI Taxonomy" id="506525"/>
    <lineage>
        <taxon>Bacteria</taxon>
        <taxon>environmental samples</taxon>
    </lineage>
</organism>
<accession>C0INA8</accession>
<dbReference type="InterPro" id="IPR029058">
    <property type="entry name" value="AB_hydrolase_fold"/>
</dbReference>
<name>C0INA8_9BACT</name>